<evidence type="ECO:0000313" key="2">
    <source>
        <dbReference type="Proteomes" id="UP001364695"/>
    </source>
</evidence>
<keyword evidence="1" id="KW-0808">Transferase</keyword>
<reference evidence="1" key="1">
    <citation type="submission" date="2023-10" db="EMBL/GenBank/DDBJ databases">
        <title>Amphibacter perezi, gen. nov., sp. nov. a novel taxa of the family Comamonadaceae, class Betaproteobacteria isolated from the skin microbiota of Pelophylax perezi from different populations.</title>
        <authorList>
            <person name="Costa S."/>
            <person name="Proenca D.N."/>
            <person name="Lopes I."/>
            <person name="Morais P.V."/>
        </authorList>
    </citation>
    <scope>NUCLEOTIDE SEQUENCE</scope>
    <source>
        <strain evidence="1">SL12-8</strain>
    </source>
</reference>
<name>A0ACC6P0R3_9BURK</name>
<keyword evidence="1" id="KW-0548">Nucleotidyltransferase</keyword>
<accession>A0ACC6P0R3</accession>
<gene>
    <name evidence="1" type="ORF">RV045_05165</name>
</gene>
<dbReference type="Proteomes" id="UP001364695">
    <property type="component" value="Unassembled WGS sequence"/>
</dbReference>
<sequence>MSTLTPQQPLSRQVEDWLPATHLICDSPALRERILALCAQLPLEPRSSPLEALLDEAARLRSRDLGALLIGLDGATAQHDLARDLARLRQDSAHVRTLGVLDGLDSVKIAPELMALLDEVIIPDLPLAAARLRQFLQRHIFELKKTSLVAYMDSSQDGHFIWCLLGNDVRLSRRVLEITDMPPGAPKLMALTECLDNIHHDDLAPLQHALNQHLLHGLPFRNVGFRLRTGLGGFRKVSGSGQAIFDQHGKALVFAGSITDQSAIETIHALRKAAENRYSILFQNLSDALVVTDPQTGQILEVNTAAERLWKTAREQLVGRHHASLHPAAEGDSSDSATQLLEHLRHLREDPQRSIIRRMRIVTSAGRQIPVEVSSRWTELGGRSQVLALYRDVTDQQRAQEAIYKLAYYDTLTGLGNRRLLQERLDQALQRSESRQQFCALMFIDLDRFKGINDTLGHLVGDELLKEVAQRINRSVRSQDTVARSGGDEFVVVLEALSPEEDQAQQQAQLIAGKILRVLAQPFVLKGQPWRISASIGVRLFNSADLSADRLMGHADLAMYHSKNTGRNRICFYRAALQTSENQRLDLEQSLESGIATVPEGASASLSATRLAEQLQLEFAPQTGASGALQALQAQVRWQHPRHGLIEAHRVSGLVQETGLGDTLQQWLLTHLLEAALALHREGQPVALELALPLAAQPSGWTALVDHLRAMRTRHPQALPPLRLDISEDTLINPDTLLAPVCRDLSALGVRLAVSDFGHSYSTLTLLQDLPVDTLKLSRSLVGQIATQPRAAQLAGVLVRIGHDMGLSVVAPAVDDAATHQRLVDLGCDAFQGAVAGAPAPLPHWLRQPQALAS</sequence>
<protein>
    <submittedName>
        <fullName evidence="1">Diguanylate cyclase</fullName>
        <ecNumber evidence="1">2.7.7.65</ecNumber>
    </submittedName>
</protein>
<dbReference type="EMBL" id="JAWDIE010000006">
    <property type="protein sequence ID" value="MEJ7137823.1"/>
    <property type="molecule type" value="Genomic_DNA"/>
</dbReference>
<organism evidence="1 2">
    <name type="scientific">Amphibiibacter pelophylacis</name>
    <dbReference type="NCBI Taxonomy" id="1799477"/>
    <lineage>
        <taxon>Bacteria</taxon>
        <taxon>Pseudomonadati</taxon>
        <taxon>Pseudomonadota</taxon>
        <taxon>Betaproteobacteria</taxon>
        <taxon>Burkholderiales</taxon>
        <taxon>Sphaerotilaceae</taxon>
        <taxon>Amphibiibacter</taxon>
    </lineage>
</organism>
<evidence type="ECO:0000313" key="1">
    <source>
        <dbReference type="EMBL" id="MEJ7137823.1"/>
    </source>
</evidence>
<proteinExistence type="predicted"/>
<keyword evidence="2" id="KW-1185">Reference proteome</keyword>
<comment type="caution">
    <text evidence="1">The sequence shown here is derived from an EMBL/GenBank/DDBJ whole genome shotgun (WGS) entry which is preliminary data.</text>
</comment>
<dbReference type="EC" id="2.7.7.65" evidence="1"/>